<feature type="region of interest" description="Disordered" evidence="1">
    <location>
        <begin position="320"/>
        <end position="351"/>
    </location>
</feature>
<feature type="compositionally biased region" description="Basic and acidic residues" evidence="1">
    <location>
        <begin position="493"/>
        <end position="506"/>
    </location>
</feature>
<feature type="compositionally biased region" description="Basic and acidic residues" evidence="1">
    <location>
        <begin position="320"/>
        <end position="331"/>
    </location>
</feature>
<dbReference type="EMBL" id="HG994588">
    <property type="protein sequence ID" value="CAF3045091.1"/>
    <property type="molecule type" value="Genomic_DNA"/>
</dbReference>
<reference evidence="2" key="1">
    <citation type="submission" date="2021-02" db="EMBL/GenBank/DDBJ databases">
        <authorList>
            <person name="Bekaert M."/>
        </authorList>
    </citation>
    <scope>NUCLEOTIDE SEQUENCE</scope>
    <source>
        <strain evidence="2">IoA-00</strain>
    </source>
</reference>
<keyword evidence="3" id="KW-1185">Reference proteome</keyword>
<evidence type="ECO:0000313" key="3">
    <source>
        <dbReference type="Proteomes" id="UP000675881"/>
    </source>
</evidence>
<dbReference type="AlphaFoldDB" id="A0A7R8D6I2"/>
<feature type="region of interest" description="Disordered" evidence="1">
    <location>
        <begin position="474"/>
        <end position="506"/>
    </location>
</feature>
<feature type="compositionally biased region" description="Polar residues" evidence="1">
    <location>
        <begin position="332"/>
        <end position="349"/>
    </location>
</feature>
<organism evidence="2 3">
    <name type="scientific">Lepeophtheirus salmonis</name>
    <name type="common">Salmon louse</name>
    <name type="synonym">Caligus salmonis</name>
    <dbReference type="NCBI Taxonomy" id="72036"/>
    <lineage>
        <taxon>Eukaryota</taxon>
        <taxon>Metazoa</taxon>
        <taxon>Ecdysozoa</taxon>
        <taxon>Arthropoda</taxon>
        <taxon>Crustacea</taxon>
        <taxon>Multicrustacea</taxon>
        <taxon>Hexanauplia</taxon>
        <taxon>Copepoda</taxon>
        <taxon>Siphonostomatoida</taxon>
        <taxon>Caligidae</taxon>
        <taxon>Lepeophtheirus</taxon>
    </lineage>
</organism>
<proteinExistence type="predicted"/>
<sequence length="606" mass="68525">MRSPSKHVIRPSPGELERKLEEEHARRRIERLSQARSQSYSWGRDVARNSKSLCEKECRRNSKNMSRHRINEKLMKLEVLESQESAFLANVGLGRDKALNEIELGNEKACMSRQYRSKAQIRGSAALEQEVNTRKLSDLLSKKQTDMKKNSSLLNEKLRSQRVIKKKNTNFLEYDASKSTLTSKLVPQSEIVSSDKENIVIIHNSFSSSKCNGYDQAQKEFSSAPPPLPRPVIHSKDSFRLKKLQQEIAMKVKRAKEEFMNLEESTSVTQDKNYPPIDTRVIREYPLDTGDLPDGNIHDNDGIYEDLNQIGFEFPIKEKEKKVPKLPKEDTVSSSTLTPSENMSDSSSGCPLPMIRDNIKDPKSENNSPFDVIKINIAETSSSTLESSHDQHSIASKVFEDSSTASSTLFTSTSDPIADQLREYIDKCLNMKREELNELSSLTHSYLDNSSSVNTTPPTSILSCKSNKKLVKKRPKSVRFSSSTSTTDEEDSRIEMHPKKLSNDPRIHSQLDSISEGFLSISDSSKEVITPLSSKIISLKDKIFNMEIPVLPKRTLIHPEKFESSSTFVSSSIFFSTDIDEKVSRNNSLENDDNHSSITSCYLSSY</sequence>
<protein>
    <submittedName>
        <fullName evidence="2">(salmon louse) hypothetical protein</fullName>
    </submittedName>
</protein>
<feature type="region of interest" description="Disordered" evidence="1">
    <location>
        <begin position="1"/>
        <end position="22"/>
    </location>
</feature>
<gene>
    <name evidence="2" type="ORF">LSAA_15075</name>
</gene>
<evidence type="ECO:0000313" key="2">
    <source>
        <dbReference type="EMBL" id="CAF3045091.1"/>
    </source>
</evidence>
<evidence type="ECO:0000256" key="1">
    <source>
        <dbReference type="SAM" id="MobiDB-lite"/>
    </source>
</evidence>
<accession>A0A7R8D6I2</accession>
<name>A0A7R8D6I2_LEPSM</name>
<dbReference type="Proteomes" id="UP000675881">
    <property type="component" value="Chromosome 9"/>
</dbReference>